<evidence type="ECO:0000256" key="1">
    <source>
        <dbReference type="SAM" id="MobiDB-lite"/>
    </source>
</evidence>
<dbReference type="AlphaFoldDB" id="A0AAI8YF62"/>
<organism evidence="2 3">
    <name type="scientific">Anthostomella pinea</name>
    <dbReference type="NCBI Taxonomy" id="933095"/>
    <lineage>
        <taxon>Eukaryota</taxon>
        <taxon>Fungi</taxon>
        <taxon>Dikarya</taxon>
        <taxon>Ascomycota</taxon>
        <taxon>Pezizomycotina</taxon>
        <taxon>Sordariomycetes</taxon>
        <taxon>Xylariomycetidae</taxon>
        <taxon>Xylariales</taxon>
        <taxon>Xylariaceae</taxon>
        <taxon>Anthostomella</taxon>
    </lineage>
</organism>
<protein>
    <submittedName>
        <fullName evidence="2">Uu.00g097470.m01.CDS01</fullName>
    </submittedName>
</protein>
<name>A0AAI8YF62_9PEZI</name>
<accession>A0AAI8YF62</accession>
<dbReference type="EMBL" id="CAUWAG010000004">
    <property type="protein sequence ID" value="CAJ2502353.1"/>
    <property type="molecule type" value="Genomic_DNA"/>
</dbReference>
<keyword evidence="3" id="KW-1185">Reference proteome</keyword>
<reference evidence="2" key="1">
    <citation type="submission" date="2023-10" db="EMBL/GenBank/DDBJ databases">
        <authorList>
            <person name="Hackl T."/>
        </authorList>
    </citation>
    <scope>NUCLEOTIDE SEQUENCE</scope>
</reference>
<evidence type="ECO:0000313" key="3">
    <source>
        <dbReference type="Proteomes" id="UP001295740"/>
    </source>
</evidence>
<sequence>MDPALLANLEVSLVEGMHFEDMLSLPLSAEGAMQKLSDSGYESDSAEGASRDFSEYI</sequence>
<comment type="caution">
    <text evidence="2">The sequence shown here is derived from an EMBL/GenBank/DDBJ whole genome shotgun (WGS) entry which is preliminary data.</text>
</comment>
<dbReference type="Proteomes" id="UP001295740">
    <property type="component" value="Unassembled WGS sequence"/>
</dbReference>
<feature type="region of interest" description="Disordered" evidence="1">
    <location>
        <begin position="36"/>
        <end position="57"/>
    </location>
</feature>
<gene>
    <name evidence="2" type="ORF">KHLLAP_LOCUS2821</name>
</gene>
<proteinExistence type="predicted"/>
<evidence type="ECO:0000313" key="2">
    <source>
        <dbReference type="EMBL" id="CAJ2502353.1"/>
    </source>
</evidence>